<dbReference type="PANTHER" id="PTHR43434:SF24">
    <property type="entry name" value="HYDROLASE-RELATED"/>
    <property type="match status" value="1"/>
</dbReference>
<dbReference type="GO" id="GO:0006281">
    <property type="term" value="P:DNA repair"/>
    <property type="evidence" value="ECO:0007669"/>
    <property type="project" value="TreeGrafter"/>
</dbReference>
<accession>A0A517XYP6</accession>
<keyword evidence="2" id="KW-1185">Reference proteome</keyword>
<proteinExistence type="predicted"/>
<dbReference type="NCBIfam" id="TIGR01509">
    <property type="entry name" value="HAD-SF-IA-v3"/>
    <property type="match status" value="1"/>
</dbReference>
<dbReference type="EMBL" id="CP036273">
    <property type="protein sequence ID" value="QDU22644.1"/>
    <property type="molecule type" value="Genomic_DNA"/>
</dbReference>
<dbReference type="GO" id="GO:0008967">
    <property type="term" value="F:phosphoglycolate phosphatase activity"/>
    <property type="evidence" value="ECO:0007669"/>
    <property type="project" value="UniProtKB-EC"/>
</dbReference>
<dbReference type="SUPFAM" id="SSF56784">
    <property type="entry name" value="HAD-like"/>
    <property type="match status" value="1"/>
</dbReference>
<dbReference type="InterPro" id="IPR023214">
    <property type="entry name" value="HAD_sf"/>
</dbReference>
<dbReference type="PANTHER" id="PTHR43434">
    <property type="entry name" value="PHOSPHOGLYCOLATE PHOSPHATASE"/>
    <property type="match status" value="1"/>
</dbReference>
<dbReference type="Gene3D" id="1.10.150.240">
    <property type="entry name" value="Putative phosphatase, domain 2"/>
    <property type="match status" value="1"/>
</dbReference>
<keyword evidence="1" id="KW-0378">Hydrolase</keyword>
<dbReference type="Gene3D" id="3.40.50.1000">
    <property type="entry name" value="HAD superfamily/HAD-like"/>
    <property type="match status" value="1"/>
</dbReference>
<dbReference type="Proteomes" id="UP000319576">
    <property type="component" value="Chromosome"/>
</dbReference>
<dbReference type="AlphaFoldDB" id="A0A517XYP6"/>
<dbReference type="InterPro" id="IPR050155">
    <property type="entry name" value="HAD-like_hydrolase_sf"/>
</dbReference>
<dbReference type="RefSeq" id="WP_145242546.1">
    <property type="nucleotide sequence ID" value="NZ_CP036273.1"/>
</dbReference>
<dbReference type="KEGG" id="uli:ETAA1_46270"/>
<evidence type="ECO:0000313" key="2">
    <source>
        <dbReference type="Proteomes" id="UP000319576"/>
    </source>
</evidence>
<dbReference type="EC" id="3.1.3.18" evidence="1"/>
<name>A0A517XYP6_9BACT</name>
<dbReference type="SFLD" id="SFLDS00003">
    <property type="entry name" value="Haloacid_Dehalogenase"/>
    <property type="match status" value="1"/>
</dbReference>
<dbReference type="InterPro" id="IPR023198">
    <property type="entry name" value="PGP-like_dom2"/>
</dbReference>
<evidence type="ECO:0000313" key="1">
    <source>
        <dbReference type="EMBL" id="QDU22644.1"/>
    </source>
</evidence>
<dbReference type="GO" id="GO:0005829">
    <property type="term" value="C:cytosol"/>
    <property type="evidence" value="ECO:0007669"/>
    <property type="project" value="TreeGrafter"/>
</dbReference>
<dbReference type="SFLD" id="SFLDG01129">
    <property type="entry name" value="C1.5:_HAD__Beta-PGM__Phosphata"/>
    <property type="match status" value="1"/>
</dbReference>
<dbReference type="InterPro" id="IPR041492">
    <property type="entry name" value="HAD_2"/>
</dbReference>
<protein>
    <submittedName>
        <fullName evidence="1">Phosphoglycolate phosphatase, chromosomal</fullName>
        <ecNumber evidence="1">3.1.3.18</ecNumber>
    </submittedName>
</protein>
<dbReference type="InterPro" id="IPR036412">
    <property type="entry name" value="HAD-like_sf"/>
</dbReference>
<reference evidence="1 2" key="1">
    <citation type="submission" date="2019-02" db="EMBL/GenBank/DDBJ databases">
        <title>Deep-cultivation of Planctomycetes and their phenomic and genomic characterization uncovers novel biology.</title>
        <authorList>
            <person name="Wiegand S."/>
            <person name="Jogler M."/>
            <person name="Boedeker C."/>
            <person name="Pinto D."/>
            <person name="Vollmers J."/>
            <person name="Rivas-Marin E."/>
            <person name="Kohn T."/>
            <person name="Peeters S.H."/>
            <person name="Heuer A."/>
            <person name="Rast P."/>
            <person name="Oberbeckmann S."/>
            <person name="Bunk B."/>
            <person name="Jeske O."/>
            <person name="Meyerdierks A."/>
            <person name="Storesund J.E."/>
            <person name="Kallscheuer N."/>
            <person name="Luecker S."/>
            <person name="Lage O.M."/>
            <person name="Pohl T."/>
            <person name="Merkel B.J."/>
            <person name="Hornburger P."/>
            <person name="Mueller R.-W."/>
            <person name="Bruemmer F."/>
            <person name="Labrenz M."/>
            <person name="Spormann A.M."/>
            <person name="Op den Camp H."/>
            <person name="Overmann J."/>
            <person name="Amann R."/>
            <person name="Jetten M.S.M."/>
            <person name="Mascher T."/>
            <person name="Medema M.H."/>
            <person name="Devos D.P."/>
            <person name="Kaster A.-K."/>
            <person name="Ovreas L."/>
            <person name="Rohde M."/>
            <person name="Galperin M.Y."/>
            <person name="Jogler C."/>
        </authorList>
    </citation>
    <scope>NUCLEOTIDE SEQUENCE [LARGE SCALE GENOMIC DNA]</scope>
    <source>
        <strain evidence="1 2">ETA_A1</strain>
    </source>
</reference>
<gene>
    <name evidence="1" type="primary">cbbZC</name>
    <name evidence="1" type="ORF">ETAA1_46270</name>
</gene>
<dbReference type="InterPro" id="IPR006439">
    <property type="entry name" value="HAD-SF_hydro_IA"/>
</dbReference>
<dbReference type="OrthoDB" id="9792518at2"/>
<sequence>MPFTAALFDFDGTLADSFAAITASTNFTRHHYGLPALPEAVVREYVGYGLPNLMQELVPTANPAAAVAVYREHHAGIARAETKLIPGVAETIPELARRGLRLAVCSNKSVTFTRDLIAALGLAAYFDAVLGPEDVGGRAKPDPAMLHEGMILTGGTVGTTVYVGDMAIDVHVARAAGLPVWLVPGGAAGKESPAAAGPDRVLTGFAELLDLLRG</sequence>
<dbReference type="Pfam" id="PF13419">
    <property type="entry name" value="HAD_2"/>
    <property type="match status" value="1"/>
</dbReference>
<organism evidence="1 2">
    <name type="scientific">Urbifossiella limnaea</name>
    <dbReference type="NCBI Taxonomy" id="2528023"/>
    <lineage>
        <taxon>Bacteria</taxon>
        <taxon>Pseudomonadati</taxon>
        <taxon>Planctomycetota</taxon>
        <taxon>Planctomycetia</taxon>
        <taxon>Gemmatales</taxon>
        <taxon>Gemmataceae</taxon>
        <taxon>Urbifossiella</taxon>
    </lineage>
</organism>